<proteinExistence type="predicted"/>
<accession>A0A238IXX7</accession>
<evidence type="ECO:0000313" key="3">
    <source>
        <dbReference type="Proteomes" id="UP000201838"/>
    </source>
</evidence>
<dbReference type="RefSeq" id="WP_093972692.1">
    <property type="nucleotide sequence ID" value="NZ_FXXQ01000002.1"/>
</dbReference>
<dbReference type="InterPro" id="IPR050625">
    <property type="entry name" value="ParA/MinD_ATPase"/>
</dbReference>
<sequence>MTSNAALQEEAAPIRACTISRDVQNFDLLIEDMEAECGESWGDLSFEDAELFMKQTEADSLEFVAIAIDQEDETNIDAVSELVKFAVSQGVRVIVIAEEVSPIALHQLLKLGAAEFVPYPLPDGALHDALERMRRTAEMASQEVPDALRTKIKATGDRDGVVLPVQGLAGGTGTTTFAVNLAWELANLEVDGEHPRVCLLDLDLQFGSVSTYLDLPRREAVFELLQDTGSMDSESFMQALLTFNEKLHVLTSPSELIPLDMIGQQDVEKLVEVARTNFDYVVIDMPHNVVMWTETVLNAAHVYFAMTELDMRSAQNTLRMIRALKGEELPVNKLRYVLNRAPKFTDLTGKSRVKRMAESLDIKIEVLMPDGGRQVVQSNDHGVPLSEVAAKNPLRKEIQKLAESVHETNLEAVAGV</sequence>
<reference evidence="3" key="1">
    <citation type="submission" date="2017-05" db="EMBL/GenBank/DDBJ databases">
        <authorList>
            <person name="Rodrigo-Torres L."/>
            <person name="Arahal R. D."/>
            <person name="Lucena T."/>
        </authorList>
    </citation>
    <scope>NUCLEOTIDE SEQUENCE [LARGE SCALE GENOMIC DNA]</scope>
    <source>
        <strain evidence="3">CECT 8489</strain>
    </source>
</reference>
<dbReference type="PANTHER" id="PTHR43384">
    <property type="entry name" value="SEPTUM SITE-DETERMINING PROTEIN MIND HOMOLOG, CHLOROPLASTIC-RELATED"/>
    <property type="match status" value="1"/>
</dbReference>
<feature type="domain" description="AAA" evidence="1">
    <location>
        <begin position="168"/>
        <end position="321"/>
    </location>
</feature>
<dbReference type="AlphaFoldDB" id="A0A238IXX7"/>
<dbReference type="Gene3D" id="3.40.50.300">
    <property type="entry name" value="P-loop containing nucleotide triphosphate hydrolases"/>
    <property type="match status" value="1"/>
</dbReference>
<evidence type="ECO:0000313" key="2">
    <source>
        <dbReference type="EMBL" id="SMX22715.1"/>
    </source>
</evidence>
<dbReference type="EMBL" id="FXXQ01000002">
    <property type="protein sequence ID" value="SMX22715.1"/>
    <property type="molecule type" value="Genomic_DNA"/>
</dbReference>
<dbReference type="GO" id="GO:0005829">
    <property type="term" value="C:cytosol"/>
    <property type="evidence" value="ECO:0007669"/>
    <property type="project" value="TreeGrafter"/>
</dbReference>
<name>A0A238IXX7_9RHOB</name>
<organism evidence="2 3">
    <name type="scientific">Boseongicola aestuarii</name>
    <dbReference type="NCBI Taxonomy" id="1470561"/>
    <lineage>
        <taxon>Bacteria</taxon>
        <taxon>Pseudomonadati</taxon>
        <taxon>Pseudomonadota</taxon>
        <taxon>Alphaproteobacteria</taxon>
        <taxon>Rhodobacterales</taxon>
        <taxon>Paracoccaceae</taxon>
        <taxon>Boseongicola</taxon>
    </lineage>
</organism>
<gene>
    <name evidence="2" type="primary">minD_2</name>
    <name evidence="2" type="ORF">BOA8489_00813</name>
</gene>
<protein>
    <submittedName>
        <fullName evidence="2">Septum site-determining protein MinD</fullName>
    </submittedName>
</protein>
<dbReference type="Pfam" id="PF13614">
    <property type="entry name" value="AAA_31"/>
    <property type="match status" value="1"/>
</dbReference>
<dbReference type="Proteomes" id="UP000201838">
    <property type="component" value="Unassembled WGS sequence"/>
</dbReference>
<dbReference type="InterPro" id="IPR025669">
    <property type="entry name" value="AAA_dom"/>
</dbReference>
<dbReference type="OrthoDB" id="8281972at2"/>
<dbReference type="SUPFAM" id="SSF52540">
    <property type="entry name" value="P-loop containing nucleoside triphosphate hydrolases"/>
    <property type="match status" value="1"/>
</dbReference>
<dbReference type="PANTHER" id="PTHR43384:SF13">
    <property type="entry name" value="SLR0110 PROTEIN"/>
    <property type="match status" value="1"/>
</dbReference>
<keyword evidence="3" id="KW-1185">Reference proteome</keyword>
<dbReference type="InterPro" id="IPR027417">
    <property type="entry name" value="P-loop_NTPase"/>
</dbReference>
<dbReference type="GO" id="GO:0009898">
    <property type="term" value="C:cytoplasmic side of plasma membrane"/>
    <property type="evidence" value="ECO:0007669"/>
    <property type="project" value="TreeGrafter"/>
</dbReference>
<dbReference type="GO" id="GO:0051782">
    <property type="term" value="P:negative regulation of cell division"/>
    <property type="evidence" value="ECO:0007669"/>
    <property type="project" value="TreeGrafter"/>
</dbReference>
<dbReference type="GO" id="GO:0016887">
    <property type="term" value="F:ATP hydrolysis activity"/>
    <property type="evidence" value="ECO:0007669"/>
    <property type="project" value="TreeGrafter"/>
</dbReference>
<evidence type="ECO:0000259" key="1">
    <source>
        <dbReference type="Pfam" id="PF13614"/>
    </source>
</evidence>
<dbReference type="GO" id="GO:0005524">
    <property type="term" value="F:ATP binding"/>
    <property type="evidence" value="ECO:0007669"/>
    <property type="project" value="TreeGrafter"/>
</dbReference>